<sequence length="122" mass="14165">MEGGGKVGLFEIEKKRDKKVYYLGDLKLIKLPPKVTRSGNIGQRIIIEGGPKTTIIDALYVFRRTKNGGKYVKTLRIQQRETIIFLEINAFLFRLIEESFTEELPQFFKKLQEKVMKNDRGV</sequence>
<dbReference type="AlphaFoldDB" id="A0A497EL44"/>
<proteinExistence type="predicted"/>
<dbReference type="Proteomes" id="UP000278475">
    <property type="component" value="Unassembled WGS sequence"/>
</dbReference>
<dbReference type="EMBL" id="QMQV01000121">
    <property type="protein sequence ID" value="RLE47521.1"/>
    <property type="molecule type" value="Genomic_DNA"/>
</dbReference>
<protein>
    <submittedName>
        <fullName evidence="1">Uncharacterized protein</fullName>
    </submittedName>
</protein>
<accession>A0A497EL44</accession>
<comment type="caution">
    <text evidence="1">The sequence shown here is derived from an EMBL/GenBank/DDBJ whole genome shotgun (WGS) entry which is preliminary data.</text>
</comment>
<gene>
    <name evidence="1" type="ORF">DRJ31_08725</name>
</gene>
<evidence type="ECO:0000313" key="1">
    <source>
        <dbReference type="EMBL" id="RLE47521.1"/>
    </source>
</evidence>
<organism evidence="1 2">
    <name type="scientific">Thermoproteota archaeon</name>
    <dbReference type="NCBI Taxonomy" id="2056631"/>
    <lineage>
        <taxon>Archaea</taxon>
        <taxon>Thermoproteota</taxon>
    </lineage>
</organism>
<name>A0A497EL44_9CREN</name>
<reference evidence="1 2" key="1">
    <citation type="submission" date="2018-06" db="EMBL/GenBank/DDBJ databases">
        <title>Extensive metabolic versatility and redundancy in microbially diverse, dynamic hydrothermal sediments.</title>
        <authorList>
            <person name="Dombrowski N."/>
            <person name="Teske A."/>
            <person name="Baker B.J."/>
        </authorList>
    </citation>
    <scope>NUCLEOTIDE SEQUENCE [LARGE SCALE GENOMIC DNA]</scope>
    <source>
        <strain evidence="1">B66_G16</strain>
    </source>
</reference>
<evidence type="ECO:0000313" key="2">
    <source>
        <dbReference type="Proteomes" id="UP000278475"/>
    </source>
</evidence>